<dbReference type="Proteomes" id="UP001303946">
    <property type="component" value="Chromosome"/>
</dbReference>
<evidence type="ECO:0000313" key="1">
    <source>
        <dbReference type="EMBL" id="WOB08550.1"/>
    </source>
</evidence>
<protein>
    <recommendedName>
        <fullName evidence="3">Sn-glycerol-3-phosphate transporter</fullName>
    </recommendedName>
</protein>
<accession>A0ABZ0CZU2</accession>
<name>A0ABZ0CZU2_9BURK</name>
<evidence type="ECO:0000313" key="2">
    <source>
        <dbReference type="Proteomes" id="UP001303946"/>
    </source>
</evidence>
<proteinExistence type="predicted"/>
<gene>
    <name evidence="1" type="ORF">RXV79_00520</name>
</gene>
<evidence type="ECO:0008006" key="3">
    <source>
        <dbReference type="Google" id="ProtNLM"/>
    </source>
</evidence>
<dbReference type="RefSeq" id="WP_316701326.1">
    <property type="nucleotide sequence ID" value="NZ_CP136336.1"/>
</dbReference>
<organism evidence="1 2">
    <name type="scientific">Piscinibacter gummiphilus</name>
    <dbReference type="NCBI Taxonomy" id="946333"/>
    <lineage>
        <taxon>Bacteria</taxon>
        <taxon>Pseudomonadati</taxon>
        <taxon>Pseudomonadota</taxon>
        <taxon>Betaproteobacteria</taxon>
        <taxon>Burkholderiales</taxon>
        <taxon>Sphaerotilaceae</taxon>
        <taxon>Piscinibacter</taxon>
    </lineage>
</organism>
<keyword evidence="2" id="KW-1185">Reference proteome</keyword>
<reference evidence="1 2" key="1">
    <citation type="submission" date="2023-10" db="EMBL/GenBank/DDBJ databases">
        <title>Bacteria for the degradation of biodegradable plastic PBAT(Polybutylene adipate terephthalate).</title>
        <authorList>
            <person name="Weon H.-Y."/>
            <person name="Yeon J."/>
        </authorList>
    </citation>
    <scope>NUCLEOTIDE SEQUENCE [LARGE SCALE GENOMIC DNA]</scope>
    <source>
        <strain evidence="1 2">SBD 7-3</strain>
    </source>
</reference>
<sequence length="130" mass="14610">MLAVALAAVPCAHAQTQTHTFGLHLASYHAPEKTYNNTNPGLYYRHPDGWTAGFYRNSLRRDSIYVGYTWKYGILDITTAGVSGYFHKVQPLLVPSVSLGTWYGVTPRIAYIPRVEKKIGSHVLHLMVEF</sequence>
<dbReference type="EMBL" id="CP136336">
    <property type="protein sequence ID" value="WOB08550.1"/>
    <property type="molecule type" value="Genomic_DNA"/>
</dbReference>